<evidence type="ECO:0000313" key="4">
    <source>
        <dbReference type="EMBL" id="NIK87392.1"/>
    </source>
</evidence>
<dbReference type="Proteomes" id="UP000570514">
    <property type="component" value="Unassembled WGS sequence"/>
</dbReference>
<keyword evidence="5" id="KW-1185">Reference proteome</keyword>
<keyword evidence="4" id="KW-0808">Transferase</keyword>
<dbReference type="Gene3D" id="3.40.50.2000">
    <property type="entry name" value="Glycogen Phosphorylase B"/>
    <property type="match status" value="2"/>
</dbReference>
<keyword evidence="1" id="KW-1133">Transmembrane helix</keyword>
<dbReference type="PANTHER" id="PTHR12526">
    <property type="entry name" value="GLYCOSYLTRANSFERASE"/>
    <property type="match status" value="1"/>
</dbReference>
<dbReference type="GO" id="GO:0016757">
    <property type="term" value="F:glycosyltransferase activity"/>
    <property type="evidence" value="ECO:0007669"/>
    <property type="project" value="InterPro"/>
</dbReference>
<name>A0A846MWE2_9PROT</name>
<dbReference type="EMBL" id="JAASRM010000001">
    <property type="protein sequence ID" value="NIK87392.1"/>
    <property type="molecule type" value="Genomic_DNA"/>
</dbReference>
<reference evidence="4 5" key="1">
    <citation type="submission" date="2020-03" db="EMBL/GenBank/DDBJ databases">
        <title>Genomic Encyclopedia of Type Strains, Phase IV (KMG-IV): sequencing the most valuable type-strain genomes for metagenomic binning, comparative biology and taxonomic classification.</title>
        <authorList>
            <person name="Goeker M."/>
        </authorList>
    </citation>
    <scope>NUCLEOTIDE SEQUENCE [LARGE SCALE GENOMIC DNA]</scope>
    <source>
        <strain evidence="4 5">DSM 19867</strain>
    </source>
</reference>
<accession>A0A846MWE2</accession>
<sequence>MTEMTSSPATAEKLRVLFINDTSRNGGPGRTILYITKFLDPARVHRSILIPREGIVSKRLIANNAGEVVFHEPGLIEHPFEPLSRNMEREDFDAPLPMKIARTIGNVGRAITGFGRLVRRIKREKYDLIFCNGTSAGFLGGALAAVTGVPAIWHVLYPNVPKPVRRLHQRLAASKHVKLIICVSKPCETQFDHCREKVAAIQTALDIEEFDSAGVEPALRKELKLSDDIVIFGSHGRIVPRKGYMEMIRAAKIMHDQLSDEERARCRFIVLGDTPQDIWPDHLSECRALVTELGLDGFFDFIGFRADPRAYVADLDVAVVPSVYPDPLPRAVMESMAMGKAIAAFAMGGIAEMINDGVEGRLFSGEPADVAGLAGAFLEYFRSPEMRKAHGAAARARIEKDFDSRKHALKLQAEMFRVAGR</sequence>
<keyword evidence="1" id="KW-0472">Membrane</keyword>
<dbReference type="AlphaFoldDB" id="A0A846MWE2"/>
<proteinExistence type="predicted"/>
<dbReference type="Pfam" id="PF13439">
    <property type="entry name" value="Glyco_transf_4"/>
    <property type="match status" value="1"/>
</dbReference>
<feature type="domain" description="Glycosyl transferase family 1" evidence="2">
    <location>
        <begin position="218"/>
        <end position="396"/>
    </location>
</feature>
<dbReference type="InterPro" id="IPR001296">
    <property type="entry name" value="Glyco_trans_1"/>
</dbReference>
<keyword evidence="1" id="KW-0812">Transmembrane</keyword>
<dbReference type="InterPro" id="IPR028098">
    <property type="entry name" value="Glyco_trans_4-like_N"/>
</dbReference>
<dbReference type="Pfam" id="PF00534">
    <property type="entry name" value="Glycos_transf_1"/>
    <property type="match status" value="1"/>
</dbReference>
<feature type="transmembrane region" description="Helical" evidence="1">
    <location>
        <begin position="129"/>
        <end position="156"/>
    </location>
</feature>
<feature type="domain" description="Glycosyltransferase subfamily 4-like N-terminal" evidence="3">
    <location>
        <begin position="96"/>
        <end position="208"/>
    </location>
</feature>
<dbReference type="SUPFAM" id="SSF53756">
    <property type="entry name" value="UDP-Glycosyltransferase/glycogen phosphorylase"/>
    <property type="match status" value="1"/>
</dbReference>
<evidence type="ECO:0000259" key="2">
    <source>
        <dbReference type="Pfam" id="PF00534"/>
    </source>
</evidence>
<gene>
    <name evidence="4" type="ORF">FHS83_000710</name>
</gene>
<evidence type="ECO:0000256" key="1">
    <source>
        <dbReference type="SAM" id="Phobius"/>
    </source>
</evidence>
<comment type="caution">
    <text evidence="4">The sequence shown here is derived from an EMBL/GenBank/DDBJ whole genome shotgun (WGS) entry which is preliminary data.</text>
</comment>
<evidence type="ECO:0000313" key="5">
    <source>
        <dbReference type="Proteomes" id="UP000570514"/>
    </source>
</evidence>
<protein>
    <submittedName>
        <fullName evidence="4">Glycosyltransferase involved in cell wall biosynthesis</fullName>
    </submittedName>
</protein>
<dbReference type="RefSeq" id="WP_167080971.1">
    <property type="nucleotide sequence ID" value="NZ_BAAADC010000001.1"/>
</dbReference>
<organism evidence="4 5">
    <name type="scientific">Rhizomicrobium palustre</name>
    <dbReference type="NCBI Taxonomy" id="189966"/>
    <lineage>
        <taxon>Bacteria</taxon>
        <taxon>Pseudomonadati</taxon>
        <taxon>Pseudomonadota</taxon>
        <taxon>Alphaproteobacteria</taxon>
        <taxon>Micropepsales</taxon>
        <taxon>Micropepsaceae</taxon>
        <taxon>Rhizomicrobium</taxon>
    </lineage>
</organism>
<evidence type="ECO:0000259" key="3">
    <source>
        <dbReference type="Pfam" id="PF13439"/>
    </source>
</evidence>